<reference evidence="2" key="1">
    <citation type="submission" date="2017-07" db="EMBL/GenBank/DDBJ databases">
        <title>Taro Niue Genome Assembly and Annotation.</title>
        <authorList>
            <person name="Atibalentja N."/>
            <person name="Keating K."/>
            <person name="Fields C.J."/>
        </authorList>
    </citation>
    <scope>NUCLEOTIDE SEQUENCE</scope>
    <source>
        <strain evidence="2">Niue_2</strain>
        <tissue evidence="2">Leaf</tissue>
    </source>
</reference>
<protein>
    <submittedName>
        <fullName evidence="2">Uncharacterized protein</fullName>
    </submittedName>
</protein>
<evidence type="ECO:0000313" key="3">
    <source>
        <dbReference type="Proteomes" id="UP000652761"/>
    </source>
</evidence>
<feature type="compositionally biased region" description="Basic and acidic residues" evidence="1">
    <location>
        <begin position="23"/>
        <end position="56"/>
    </location>
</feature>
<dbReference type="Proteomes" id="UP000652761">
    <property type="component" value="Unassembled WGS sequence"/>
</dbReference>
<keyword evidence="3" id="KW-1185">Reference proteome</keyword>
<feature type="region of interest" description="Disordered" evidence="1">
    <location>
        <begin position="1"/>
        <end position="80"/>
    </location>
</feature>
<evidence type="ECO:0000256" key="1">
    <source>
        <dbReference type="SAM" id="MobiDB-lite"/>
    </source>
</evidence>
<accession>A0A843XVE3</accession>
<dbReference type="EMBL" id="NMUH01018751">
    <property type="protein sequence ID" value="MQM23944.1"/>
    <property type="molecule type" value="Genomic_DNA"/>
</dbReference>
<comment type="caution">
    <text evidence="2">The sequence shown here is derived from an EMBL/GenBank/DDBJ whole genome shotgun (WGS) entry which is preliminary data.</text>
</comment>
<gene>
    <name evidence="2" type="ORF">Taro_057013</name>
</gene>
<evidence type="ECO:0000313" key="2">
    <source>
        <dbReference type="EMBL" id="MQM23944.1"/>
    </source>
</evidence>
<proteinExistence type="predicted"/>
<organism evidence="2 3">
    <name type="scientific">Colocasia esculenta</name>
    <name type="common">Wild taro</name>
    <name type="synonym">Arum esculentum</name>
    <dbReference type="NCBI Taxonomy" id="4460"/>
    <lineage>
        <taxon>Eukaryota</taxon>
        <taxon>Viridiplantae</taxon>
        <taxon>Streptophyta</taxon>
        <taxon>Embryophyta</taxon>
        <taxon>Tracheophyta</taxon>
        <taxon>Spermatophyta</taxon>
        <taxon>Magnoliopsida</taxon>
        <taxon>Liliopsida</taxon>
        <taxon>Araceae</taxon>
        <taxon>Aroideae</taxon>
        <taxon>Colocasieae</taxon>
        <taxon>Colocasia</taxon>
    </lineage>
</organism>
<sequence>MPSKSPKGWKREVSAEEWEGEEAPERWEREGAHEMWEGEGSPERWEGQGSTERWEGEGPTEYDASVSMSHHEKSAHYQKPSVKKIVTGTTPLEVLTLHRYGAALSWTTVERRPPRSHLWG</sequence>
<name>A0A843XVE3_COLES</name>
<dbReference type="AlphaFoldDB" id="A0A843XVE3"/>